<dbReference type="AlphaFoldDB" id="A0A0F9DDP7"/>
<proteinExistence type="predicted"/>
<protein>
    <submittedName>
        <fullName evidence="1">Uncharacterized protein</fullName>
    </submittedName>
</protein>
<feature type="non-terminal residue" evidence="1">
    <location>
        <position position="22"/>
    </location>
</feature>
<evidence type="ECO:0000313" key="1">
    <source>
        <dbReference type="EMBL" id="KKL59863.1"/>
    </source>
</evidence>
<name>A0A0F9DDP7_9ZZZZ</name>
<reference evidence="1" key="1">
    <citation type="journal article" date="2015" name="Nature">
        <title>Complex archaea that bridge the gap between prokaryotes and eukaryotes.</title>
        <authorList>
            <person name="Spang A."/>
            <person name="Saw J.H."/>
            <person name="Jorgensen S.L."/>
            <person name="Zaremba-Niedzwiedzka K."/>
            <person name="Martijn J."/>
            <person name="Lind A.E."/>
            <person name="van Eijk R."/>
            <person name="Schleper C."/>
            <person name="Guy L."/>
            <person name="Ettema T.J."/>
        </authorList>
    </citation>
    <scope>NUCLEOTIDE SEQUENCE</scope>
</reference>
<sequence length="22" mass="2306">MTDVILVLIFAGLGAIIIFKAS</sequence>
<organism evidence="1">
    <name type="scientific">marine sediment metagenome</name>
    <dbReference type="NCBI Taxonomy" id="412755"/>
    <lineage>
        <taxon>unclassified sequences</taxon>
        <taxon>metagenomes</taxon>
        <taxon>ecological metagenomes</taxon>
    </lineage>
</organism>
<dbReference type="EMBL" id="LAZR01029343">
    <property type="protein sequence ID" value="KKL59863.1"/>
    <property type="molecule type" value="Genomic_DNA"/>
</dbReference>
<comment type="caution">
    <text evidence="1">The sequence shown here is derived from an EMBL/GenBank/DDBJ whole genome shotgun (WGS) entry which is preliminary data.</text>
</comment>
<gene>
    <name evidence="1" type="ORF">LCGC14_2211100</name>
</gene>
<accession>A0A0F9DDP7</accession>